<dbReference type="InterPro" id="IPR003594">
    <property type="entry name" value="HATPase_dom"/>
</dbReference>
<dbReference type="SUPFAM" id="SSF55874">
    <property type="entry name" value="ATPase domain of HSP90 chaperone/DNA topoisomerase II/histidine kinase"/>
    <property type="match status" value="1"/>
</dbReference>
<evidence type="ECO:0000256" key="7">
    <source>
        <dbReference type="ARBA" id="ARBA00022840"/>
    </source>
</evidence>
<keyword evidence="11" id="KW-1185">Reference proteome</keyword>
<comment type="catalytic activity">
    <reaction evidence="1">
        <text>ATP + protein L-histidine = ADP + protein N-phospho-L-histidine.</text>
        <dbReference type="EC" id="2.7.13.3"/>
    </reaction>
</comment>
<evidence type="ECO:0000256" key="8">
    <source>
        <dbReference type="ARBA" id="ARBA00023012"/>
    </source>
</evidence>
<dbReference type="Gene3D" id="3.30.565.10">
    <property type="entry name" value="Histidine kinase-like ATPase, C-terminal domain"/>
    <property type="match status" value="1"/>
</dbReference>
<evidence type="ECO:0000256" key="5">
    <source>
        <dbReference type="ARBA" id="ARBA00022741"/>
    </source>
</evidence>
<dbReference type="Gene3D" id="1.10.490.70">
    <property type="entry name" value="Histidine kinase N-terminal domain"/>
    <property type="match status" value="1"/>
</dbReference>
<keyword evidence="3" id="KW-0597">Phosphoprotein</keyword>
<dbReference type="Pfam" id="PF02518">
    <property type="entry name" value="HATPase_c"/>
    <property type="match status" value="1"/>
</dbReference>
<dbReference type="GO" id="GO:0005524">
    <property type="term" value="F:ATP binding"/>
    <property type="evidence" value="ECO:0007669"/>
    <property type="project" value="UniProtKB-KW"/>
</dbReference>
<dbReference type="SMART" id="SM00387">
    <property type="entry name" value="HATPase_c"/>
    <property type="match status" value="1"/>
</dbReference>
<sequence>MIGVETLTVEQLDFAIRHLRTHHEIIVSEWLDCAMIKKADPFYTEVMRNGKTTLYLLCQYLENPDIELIKDFTKKIAPERIEAKTDISEFVFNINSGRQIVHERIFIPDFGPNEQRWISLMINQFFDHLLYFAIKEFSALNDLIIENKNQFIQEMHNDRLTILGQIAASFAHEFRNPLTSIKGFIYLLGSELTPSPKTDYYTSIINSELENLQEKISQFLLLSKMKGLDDLISVFDLSACLHEMIDFMYPRFLEVKINLTANIAPDLKVEGDKNQLKQVILNILNNAVEELCDLPEERIIQVSAFLMGSRIGLEISNNGSQIPAHLLENIFEPFITTKELGTGLGLSVCKQIVEKHNGKIIVSSNEEQTIFSISLPQAQEKTS</sequence>
<reference evidence="11" key="1">
    <citation type="submission" date="2016-10" db="EMBL/GenBank/DDBJ databases">
        <authorList>
            <person name="Varghese N."/>
            <person name="Submissions S."/>
        </authorList>
    </citation>
    <scope>NUCLEOTIDE SEQUENCE [LARGE SCALE GENOMIC DNA]</scope>
    <source>
        <strain evidence="11">CGMCC 1.6854</strain>
    </source>
</reference>
<dbReference type="InterPro" id="IPR005467">
    <property type="entry name" value="His_kinase_dom"/>
</dbReference>
<dbReference type="PANTHER" id="PTHR43065">
    <property type="entry name" value="SENSOR HISTIDINE KINASE"/>
    <property type="match status" value="1"/>
</dbReference>
<dbReference type="PRINTS" id="PR00344">
    <property type="entry name" value="BCTRLSENSOR"/>
</dbReference>
<evidence type="ECO:0000256" key="1">
    <source>
        <dbReference type="ARBA" id="ARBA00000085"/>
    </source>
</evidence>
<dbReference type="SUPFAM" id="SSF47384">
    <property type="entry name" value="Homodimeric domain of signal transducing histidine kinase"/>
    <property type="match status" value="1"/>
</dbReference>
<evidence type="ECO:0000313" key="10">
    <source>
        <dbReference type="EMBL" id="SDM58622.1"/>
    </source>
</evidence>
<evidence type="ECO:0000256" key="4">
    <source>
        <dbReference type="ARBA" id="ARBA00022679"/>
    </source>
</evidence>
<dbReference type="Pfam" id="PF09385">
    <property type="entry name" value="HisK_N"/>
    <property type="match status" value="1"/>
</dbReference>
<dbReference type="EMBL" id="FNHW01000001">
    <property type="protein sequence ID" value="SDM58622.1"/>
    <property type="molecule type" value="Genomic_DNA"/>
</dbReference>
<dbReference type="STRING" id="459525.SAMN04488137_0893"/>
<dbReference type="InterPro" id="IPR003661">
    <property type="entry name" value="HisK_dim/P_dom"/>
</dbReference>
<dbReference type="PROSITE" id="PS50109">
    <property type="entry name" value="HIS_KIN"/>
    <property type="match status" value="1"/>
</dbReference>
<gene>
    <name evidence="10" type="ORF">SAMN04488137_0893</name>
</gene>
<evidence type="ECO:0000259" key="9">
    <source>
        <dbReference type="PROSITE" id="PS50109"/>
    </source>
</evidence>
<dbReference type="CDD" id="cd00082">
    <property type="entry name" value="HisKA"/>
    <property type="match status" value="1"/>
</dbReference>
<evidence type="ECO:0000313" key="11">
    <source>
        <dbReference type="Proteomes" id="UP000199544"/>
    </source>
</evidence>
<dbReference type="SMART" id="SM00388">
    <property type="entry name" value="HisKA"/>
    <property type="match status" value="1"/>
</dbReference>
<evidence type="ECO:0000256" key="6">
    <source>
        <dbReference type="ARBA" id="ARBA00022777"/>
    </source>
</evidence>
<dbReference type="RefSeq" id="WP_090232844.1">
    <property type="nucleotide sequence ID" value="NZ_FNHW01000001.1"/>
</dbReference>
<keyword evidence="6 10" id="KW-0418">Kinase</keyword>
<dbReference type="AlphaFoldDB" id="A0A1G9UFC3"/>
<dbReference type="Pfam" id="PF00512">
    <property type="entry name" value="HisKA"/>
    <property type="match status" value="1"/>
</dbReference>
<evidence type="ECO:0000256" key="2">
    <source>
        <dbReference type="ARBA" id="ARBA00012438"/>
    </source>
</evidence>
<name>A0A1G9UFC3_9BACL</name>
<dbReference type="Gene3D" id="1.10.287.130">
    <property type="match status" value="1"/>
</dbReference>
<dbReference type="InterPro" id="IPR018984">
    <property type="entry name" value="Histidine_kinase_N"/>
</dbReference>
<dbReference type="PANTHER" id="PTHR43065:SF10">
    <property type="entry name" value="PEROXIDE STRESS-ACTIVATED HISTIDINE KINASE MAK3"/>
    <property type="match status" value="1"/>
</dbReference>
<feature type="domain" description="Histidine kinase" evidence="9">
    <location>
        <begin position="169"/>
        <end position="379"/>
    </location>
</feature>
<organism evidence="10 11">
    <name type="scientific">Fictibacillus solisalsi</name>
    <dbReference type="NCBI Taxonomy" id="459525"/>
    <lineage>
        <taxon>Bacteria</taxon>
        <taxon>Bacillati</taxon>
        <taxon>Bacillota</taxon>
        <taxon>Bacilli</taxon>
        <taxon>Bacillales</taxon>
        <taxon>Fictibacillaceae</taxon>
        <taxon>Fictibacillus</taxon>
    </lineage>
</organism>
<dbReference type="InterPro" id="IPR004358">
    <property type="entry name" value="Sig_transdc_His_kin-like_C"/>
</dbReference>
<dbReference type="GO" id="GO:0000155">
    <property type="term" value="F:phosphorelay sensor kinase activity"/>
    <property type="evidence" value="ECO:0007669"/>
    <property type="project" value="InterPro"/>
</dbReference>
<dbReference type="InterPro" id="IPR036890">
    <property type="entry name" value="HATPase_C_sf"/>
</dbReference>
<dbReference type="Proteomes" id="UP000199544">
    <property type="component" value="Unassembled WGS sequence"/>
</dbReference>
<evidence type="ECO:0000256" key="3">
    <source>
        <dbReference type="ARBA" id="ARBA00022553"/>
    </source>
</evidence>
<accession>A0A1G9UFC3</accession>
<dbReference type="OrthoDB" id="9815750at2"/>
<proteinExistence type="predicted"/>
<dbReference type="EC" id="2.7.13.3" evidence="2"/>
<keyword evidence="7" id="KW-0067">ATP-binding</keyword>
<keyword evidence="5" id="KW-0547">Nucleotide-binding</keyword>
<keyword evidence="8" id="KW-0902">Two-component regulatory system</keyword>
<keyword evidence="4" id="KW-0808">Transferase</keyword>
<dbReference type="InterPro" id="IPR036097">
    <property type="entry name" value="HisK_dim/P_sf"/>
</dbReference>
<protein>
    <recommendedName>
        <fullName evidence="2">histidine kinase</fullName>
        <ecNumber evidence="2">2.7.13.3</ecNumber>
    </recommendedName>
</protein>